<keyword evidence="3" id="KW-1185">Reference proteome</keyword>
<keyword evidence="1" id="KW-0472">Membrane</keyword>
<keyword evidence="1" id="KW-0812">Transmembrane</keyword>
<dbReference type="EMBL" id="PXOQ01000015">
    <property type="protein sequence ID" value="PSG86470.1"/>
    <property type="molecule type" value="Genomic_DNA"/>
</dbReference>
<proteinExistence type="predicted"/>
<name>A0A2T1N5I4_9FLAO</name>
<evidence type="ECO:0000313" key="3">
    <source>
        <dbReference type="Proteomes" id="UP000238426"/>
    </source>
</evidence>
<protein>
    <submittedName>
        <fullName evidence="2">Uncharacterized protein</fullName>
    </submittedName>
</protein>
<dbReference type="Proteomes" id="UP000238426">
    <property type="component" value="Unassembled WGS sequence"/>
</dbReference>
<dbReference type="AlphaFoldDB" id="A0A2T1N5I4"/>
<dbReference type="RefSeq" id="WP_106464210.1">
    <property type="nucleotide sequence ID" value="NZ_PXOQ01000015.1"/>
</dbReference>
<keyword evidence="1" id="KW-1133">Transmembrane helix</keyword>
<feature type="transmembrane region" description="Helical" evidence="1">
    <location>
        <begin position="62"/>
        <end position="84"/>
    </location>
</feature>
<comment type="caution">
    <text evidence="2">The sequence shown here is derived from an EMBL/GenBank/DDBJ whole genome shotgun (WGS) entry which is preliminary data.</text>
</comment>
<accession>A0A2T1N5I4</accession>
<gene>
    <name evidence="2" type="ORF">C7H52_12355</name>
</gene>
<sequence length="108" mass="12468">MLGLLLLYFIGKYFYKLAETYNEKKWLFAILGVLSYYLGTAIGGVIIGVLDVYLELGVNWDGFGTNFIFLPFGLAFAYLFYYLLKRNWSKKQSEELLSIEDIGKHPTE</sequence>
<feature type="transmembrane region" description="Helical" evidence="1">
    <location>
        <begin position="26"/>
        <end position="50"/>
    </location>
</feature>
<evidence type="ECO:0000256" key="1">
    <source>
        <dbReference type="SAM" id="Phobius"/>
    </source>
</evidence>
<reference evidence="2 3" key="1">
    <citation type="submission" date="2018-03" db="EMBL/GenBank/DDBJ databases">
        <title>Mesoflavibacter sp. HG37 and Mesoflavibacter sp. HG96 sp.nov., two marine bacteria isolated from seawater of Western Pacific Ocean.</title>
        <authorList>
            <person name="Cheng H."/>
            <person name="Wu Y.-H."/>
            <person name="Guo L.-L."/>
            <person name="Xu X.-W."/>
        </authorList>
    </citation>
    <scope>NUCLEOTIDE SEQUENCE [LARGE SCALE GENOMIC DNA]</scope>
    <source>
        <strain evidence="2 3">KCTC 32269</strain>
    </source>
</reference>
<organism evidence="2 3">
    <name type="scientific">Aurantibacter aestuarii</name>
    <dbReference type="NCBI Taxonomy" id="1266046"/>
    <lineage>
        <taxon>Bacteria</taxon>
        <taxon>Pseudomonadati</taxon>
        <taxon>Bacteroidota</taxon>
        <taxon>Flavobacteriia</taxon>
        <taxon>Flavobacteriales</taxon>
        <taxon>Flavobacteriaceae</taxon>
        <taxon>Aurantibacter</taxon>
    </lineage>
</organism>
<evidence type="ECO:0000313" key="2">
    <source>
        <dbReference type="EMBL" id="PSG86470.1"/>
    </source>
</evidence>
<dbReference type="OrthoDB" id="1449578at2"/>